<feature type="repeat" description="TPR" evidence="4">
    <location>
        <begin position="128"/>
        <end position="161"/>
    </location>
</feature>
<feature type="compositionally biased region" description="Polar residues" evidence="6">
    <location>
        <begin position="256"/>
        <end position="280"/>
    </location>
</feature>
<feature type="compositionally biased region" description="Polar residues" evidence="6">
    <location>
        <begin position="315"/>
        <end position="342"/>
    </location>
</feature>
<evidence type="ECO:0000256" key="3">
    <source>
        <dbReference type="ARBA" id="ARBA00039307"/>
    </source>
</evidence>
<dbReference type="SMART" id="SM00028">
    <property type="entry name" value="TPR"/>
    <property type="match status" value="9"/>
</dbReference>
<dbReference type="Proteomes" id="UP000494165">
    <property type="component" value="Unassembled WGS sequence"/>
</dbReference>
<dbReference type="Pfam" id="PF14559">
    <property type="entry name" value="TPR_19"/>
    <property type="match status" value="1"/>
</dbReference>
<gene>
    <name evidence="7" type="ORF">CLODIP_2_CD08205</name>
</gene>
<dbReference type="Pfam" id="PF13181">
    <property type="entry name" value="TPR_8"/>
    <property type="match status" value="3"/>
</dbReference>
<feature type="compositionally biased region" description="Low complexity" evidence="6">
    <location>
        <begin position="387"/>
        <end position="407"/>
    </location>
</feature>
<feature type="repeat" description="TPR" evidence="4">
    <location>
        <begin position="475"/>
        <end position="508"/>
    </location>
</feature>
<dbReference type="GO" id="GO:0016567">
    <property type="term" value="P:protein ubiquitination"/>
    <property type="evidence" value="ECO:0007669"/>
    <property type="project" value="TreeGrafter"/>
</dbReference>
<dbReference type="GO" id="GO:0005680">
    <property type="term" value="C:anaphase-promoting complex"/>
    <property type="evidence" value="ECO:0007669"/>
    <property type="project" value="TreeGrafter"/>
</dbReference>
<dbReference type="Pfam" id="PF13432">
    <property type="entry name" value="TPR_16"/>
    <property type="match status" value="1"/>
</dbReference>
<protein>
    <recommendedName>
        <fullName evidence="3">Cell division cycle protein 27 homolog</fullName>
    </recommendedName>
</protein>
<name>A0A8S1CLZ8_9INSE</name>
<organism evidence="7 8">
    <name type="scientific">Cloeon dipterum</name>
    <dbReference type="NCBI Taxonomy" id="197152"/>
    <lineage>
        <taxon>Eukaryota</taxon>
        <taxon>Metazoa</taxon>
        <taxon>Ecdysozoa</taxon>
        <taxon>Arthropoda</taxon>
        <taxon>Hexapoda</taxon>
        <taxon>Insecta</taxon>
        <taxon>Pterygota</taxon>
        <taxon>Palaeoptera</taxon>
        <taxon>Ephemeroptera</taxon>
        <taxon>Pisciforma</taxon>
        <taxon>Baetidae</taxon>
        <taxon>Cloeon</taxon>
    </lineage>
</organism>
<feature type="repeat" description="TPR" evidence="4">
    <location>
        <begin position="543"/>
        <end position="576"/>
    </location>
</feature>
<reference evidence="7 8" key="1">
    <citation type="submission" date="2020-04" db="EMBL/GenBank/DDBJ databases">
        <authorList>
            <person name="Alioto T."/>
            <person name="Alioto T."/>
            <person name="Gomez Garrido J."/>
        </authorList>
    </citation>
    <scope>NUCLEOTIDE SEQUENCE [LARGE SCALE GENOMIC DNA]</scope>
</reference>
<dbReference type="Pfam" id="PF12895">
    <property type="entry name" value="ANAPC3"/>
    <property type="match status" value="1"/>
</dbReference>
<feature type="repeat" description="TPR" evidence="4">
    <location>
        <begin position="611"/>
        <end position="644"/>
    </location>
</feature>
<feature type="coiled-coil region" evidence="5">
    <location>
        <begin position="685"/>
        <end position="715"/>
    </location>
</feature>
<evidence type="ECO:0000313" key="7">
    <source>
        <dbReference type="EMBL" id="CAB3370463.1"/>
    </source>
</evidence>
<comment type="caution">
    <text evidence="7">The sequence shown here is derived from an EMBL/GenBank/DDBJ whole genome shotgun (WGS) entry which is preliminary data.</text>
</comment>
<evidence type="ECO:0000256" key="5">
    <source>
        <dbReference type="SAM" id="Coils"/>
    </source>
</evidence>
<comment type="similarity">
    <text evidence="2">Belongs to the APC3/CDC27 family.</text>
</comment>
<feature type="compositionally biased region" description="Polar residues" evidence="6">
    <location>
        <begin position="363"/>
        <end position="382"/>
    </location>
</feature>
<dbReference type="OrthoDB" id="329563at2759"/>
<dbReference type="GO" id="GO:0005737">
    <property type="term" value="C:cytoplasm"/>
    <property type="evidence" value="ECO:0007669"/>
    <property type="project" value="TreeGrafter"/>
</dbReference>
<dbReference type="Gene3D" id="1.25.40.10">
    <property type="entry name" value="Tetratricopeptide repeat domain"/>
    <property type="match status" value="4"/>
</dbReference>
<evidence type="ECO:0000256" key="1">
    <source>
        <dbReference type="ARBA" id="ARBA00022803"/>
    </source>
</evidence>
<dbReference type="AlphaFoldDB" id="A0A8S1CLZ8"/>
<evidence type="ECO:0000256" key="4">
    <source>
        <dbReference type="PROSITE-ProRule" id="PRU00339"/>
    </source>
</evidence>
<keyword evidence="1 4" id="KW-0802">TPR repeat</keyword>
<keyword evidence="5" id="KW-0175">Coiled coil</keyword>
<evidence type="ECO:0000256" key="2">
    <source>
        <dbReference type="ARBA" id="ARBA00038210"/>
    </source>
</evidence>
<dbReference type="GO" id="GO:0007091">
    <property type="term" value="P:metaphase/anaphase transition of mitotic cell cycle"/>
    <property type="evidence" value="ECO:0007669"/>
    <property type="project" value="TreeGrafter"/>
</dbReference>
<evidence type="ECO:0000256" key="6">
    <source>
        <dbReference type="SAM" id="MobiDB-lite"/>
    </source>
</evidence>
<keyword evidence="8" id="KW-1185">Reference proteome</keyword>
<dbReference type="PROSITE" id="PS50005">
    <property type="entry name" value="TPR"/>
    <property type="match status" value="4"/>
</dbReference>
<feature type="region of interest" description="Disordered" evidence="6">
    <location>
        <begin position="256"/>
        <end position="412"/>
    </location>
</feature>
<evidence type="ECO:0000313" key="8">
    <source>
        <dbReference type="Proteomes" id="UP000494165"/>
    </source>
</evidence>
<proteinExistence type="inferred from homology"/>
<dbReference type="GO" id="GO:0031145">
    <property type="term" value="P:anaphase-promoting complex-dependent catabolic process"/>
    <property type="evidence" value="ECO:0007669"/>
    <property type="project" value="TreeGrafter"/>
</dbReference>
<dbReference type="InterPro" id="IPR019734">
    <property type="entry name" value="TPR_rpt"/>
</dbReference>
<dbReference type="InterPro" id="IPR011990">
    <property type="entry name" value="TPR-like_helical_dom_sf"/>
</dbReference>
<dbReference type="SUPFAM" id="SSF48452">
    <property type="entry name" value="TPR-like"/>
    <property type="match status" value="2"/>
</dbReference>
<dbReference type="PANTHER" id="PTHR12558:SF13">
    <property type="entry name" value="CELL DIVISION CYCLE PROTEIN 27 HOMOLOG"/>
    <property type="match status" value="1"/>
</dbReference>
<dbReference type="EMBL" id="CADEPI010000053">
    <property type="protein sequence ID" value="CAB3370463.1"/>
    <property type="molecule type" value="Genomic_DNA"/>
</dbReference>
<dbReference type="GO" id="GO:0051301">
    <property type="term" value="P:cell division"/>
    <property type="evidence" value="ECO:0007669"/>
    <property type="project" value="TreeGrafter"/>
</dbReference>
<sequence>MRDDEILTTMHSHEGIKSAIWNCLNRYDTENATFLAERLCAQVQSNSGEAQYLLATCYYRSGKQVQACDILRKTSDSADSKLLLAKCYMDLKKIKQAENALLDGNVWHFKPVFDQLEEIEKTFGDSACFALQLLGKIYQETQRMDQAKHAYSYCLRLNPFLFVAYQSLCDLGEKPDPNEYFQLRPSHKVSALTGNAANNNFELNLGKETTPASFIFPQKLTFGSESSIESNSKLSNLSIITRSRLARLTRGQDLLSQGQNTFGRPDSSPDSIASQNSTPDESPVITPTMFGGSNIGHLPAAPSKKLKNRRDHDSPLQQSKPFVINQANNSTTSSLGTSALNLTPSPGPSTTSSQQRVRRSTRLYTNSNGSVKENEKSLTSSKKAAAPKSPRSGRKSSSTKTQSAKTTEMNEKNLIESSCYPSAAQEPNLLHSHSIKEFLSILRQIGQAYQYLAHYDCRKSIEILDQLPDKHYKTGWVLCAKGKAYYELSDYKTAVKIYEECRELEPSRLQGMEVLSTAYWYLENEVALSALCHEMQEINRNSVETCLALGNCFSQQREHDTAIKFFKRAVQLNDKCAYAFTLLGHEHVQTEELEWGLTCFRTAIRLDLRHYNAWLGLGSIYYKQERYHLADLHFKKAYAINPHSSVVMNFVAVSLQALKKSDEAMKILNKAIRANPENPICKFNRAKILFANEKYEEALKELEELKELVPKEAQVYFLTGKVHAKLGNTHLELMHFSWMMDLDPKGANSQIKEALDPALNRTVASVASQSSGLLDANDAAMATDPPPNDSLQEAAGIGNVMNMDDMHESSDESL</sequence>
<accession>A0A8S1CLZ8</accession>
<dbReference type="PANTHER" id="PTHR12558">
    <property type="entry name" value="CELL DIVISION CYCLE 16,23,27"/>
    <property type="match status" value="1"/>
</dbReference>